<sequence>MLVALPETTPVNEVIETAFALEDDVGVQLGPVVVNIVDDGAPLPDDDAARAAVADLDDETAALLMDAAAFRRSRREMESEELARLAAELPIPQVHLPARLVAGLTPADIEVLAGVISDG</sequence>
<dbReference type="EMBL" id="BARS01031816">
    <property type="protein sequence ID" value="GAG22384.1"/>
    <property type="molecule type" value="Genomic_DNA"/>
</dbReference>
<evidence type="ECO:0008006" key="2">
    <source>
        <dbReference type="Google" id="ProtNLM"/>
    </source>
</evidence>
<gene>
    <name evidence="1" type="ORF">S01H1_49451</name>
</gene>
<name>X0VVD4_9ZZZZ</name>
<dbReference type="AlphaFoldDB" id="X0VVD4"/>
<comment type="caution">
    <text evidence="1">The sequence shown here is derived from an EMBL/GenBank/DDBJ whole genome shotgun (WGS) entry which is preliminary data.</text>
</comment>
<protein>
    <recommendedName>
        <fullName evidence="2">Anion-transporting ATPase-like domain-containing protein</fullName>
    </recommendedName>
</protein>
<accession>X0VVD4</accession>
<reference evidence="1" key="1">
    <citation type="journal article" date="2014" name="Front. Microbiol.">
        <title>High frequency of phylogenetically diverse reductive dehalogenase-homologous genes in deep subseafloor sedimentary metagenomes.</title>
        <authorList>
            <person name="Kawai M."/>
            <person name="Futagami T."/>
            <person name="Toyoda A."/>
            <person name="Takaki Y."/>
            <person name="Nishi S."/>
            <person name="Hori S."/>
            <person name="Arai W."/>
            <person name="Tsubouchi T."/>
            <person name="Morono Y."/>
            <person name="Uchiyama I."/>
            <person name="Ito T."/>
            <person name="Fujiyama A."/>
            <person name="Inagaki F."/>
            <person name="Takami H."/>
        </authorList>
    </citation>
    <scope>NUCLEOTIDE SEQUENCE</scope>
    <source>
        <strain evidence="1">Expedition CK06-06</strain>
    </source>
</reference>
<evidence type="ECO:0000313" key="1">
    <source>
        <dbReference type="EMBL" id="GAG22384.1"/>
    </source>
</evidence>
<proteinExistence type="predicted"/>
<organism evidence="1">
    <name type="scientific">marine sediment metagenome</name>
    <dbReference type="NCBI Taxonomy" id="412755"/>
    <lineage>
        <taxon>unclassified sequences</taxon>
        <taxon>metagenomes</taxon>
        <taxon>ecological metagenomes</taxon>
    </lineage>
</organism>